<protein>
    <submittedName>
        <fullName evidence="1">Uncharacterized protein</fullName>
    </submittedName>
</protein>
<proteinExistence type="predicted"/>
<evidence type="ECO:0000313" key="1">
    <source>
        <dbReference type="EMBL" id="GAJ25037.1"/>
    </source>
</evidence>
<name>X1VUS9_9ZZZZ</name>
<organism evidence="1">
    <name type="scientific">marine sediment metagenome</name>
    <dbReference type="NCBI Taxonomy" id="412755"/>
    <lineage>
        <taxon>unclassified sequences</taxon>
        <taxon>metagenomes</taxon>
        <taxon>ecological metagenomes</taxon>
    </lineage>
</organism>
<comment type="caution">
    <text evidence="1">The sequence shown here is derived from an EMBL/GenBank/DDBJ whole genome shotgun (WGS) entry which is preliminary data.</text>
</comment>
<accession>X1VUS9</accession>
<sequence length="44" mass="5203">MKYNKKEIIEGLKNNPSKTINDHLEIIKDKNIKIETRILIINIL</sequence>
<dbReference type="EMBL" id="BARW01036263">
    <property type="protein sequence ID" value="GAJ25037.1"/>
    <property type="molecule type" value="Genomic_DNA"/>
</dbReference>
<gene>
    <name evidence="1" type="ORF">S12H4_56335</name>
</gene>
<feature type="non-terminal residue" evidence="1">
    <location>
        <position position="44"/>
    </location>
</feature>
<dbReference type="AlphaFoldDB" id="X1VUS9"/>
<reference evidence="1" key="1">
    <citation type="journal article" date="2014" name="Front. Microbiol.">
        <title>High frequency of phylogenetically diverse reductive dehalogenase-homologous genes in deep subseafloor sedimentary metagenomes.</title>
        <authorList>
            <person name="Kawai M."/>
            <person name="Futagami T."/>
            <person name="Toyoda A."/>
            <person name="Takaki Y."/>
            <person name="Nishi S."/>
            <person name="Hori S."/>
            <person name="Arai W."/>
            <person name="Tsubouchi T."/>
            <person name="Morono Y."/>
            <person name="Uchiyama I."/>
            <person name="Ito T."/>
            <person name="Fujiyama A."/>
            <person name="Inagaki F."/>
            <person name="Takami H."/>
        </authorList>
    </citation>
    <scope>NUCLEOTIDE SEQUENCE</scope>
    <source>
        <strain evidence="1">Expedition CK06-06</strain>
    </source>
</reference>